<organism evidence="1">
    <name type="scientific">marine sediment metagenome</name>
    <dbReference type="NCBI Taxonomy" id="412755"/>
    <lineage>
        <taxon>unclassified sequences</taxon>
        <taxon>metagenomes</taxon>
        <taxon>ecological metagenomes</taxon>
    </lineage>
</organism>
<name>A0A0F9XAF9_9ZZZZ</name>
<reference evidence="1" key="1">
    <citation type="journal article" date="2015" name="Nature">
        <title>Complex archaea that bridge the gap between prokaryotes and eukaryotes.</title>
        <authorList>
            <person name="Spang A."/>
            <person name="Saw J.H."/>
            <person name="Jorgensen S.L."/>
            <person name="Zaremba-Niedzwiedzka K."/>
            <person name="Martijn J."/>
            <person name="Lind A.E."/>
            <person name="van Eijk R."/>
            <person name="Schleper C."/>
            <person name="Guy L."/>
            <person name="Ettema T.J."/>
        </authorList>
    </citation>
    <scope>NUCLEOTIDE SEQUENCE</scope>
</reference>
<accession>A0A0F9XAF9</accession>
<comment type="caution">
    <text evidence="1">The sequence shown here is derived from an EMBL/GenBank/DDBJ whole genome shotgun (WGS) entry which is preliminary data.</text>
</comment>
<protein>
    <submittedName>
        <fullName evidence="1">Uncharacterized protein</fullName>
    </submittedName>
</protein>
<gene>
    <name evidence="1" type="ORF">LCGC14_0245390</name>
</gene>
<dbReference type="AlphaFoldDB" id="A0A0F9XAF9"/>
<evidence type="ECO:0000313" key="1">
    <source>
        <dbReference type="EMBL" id="KKN88648.1"/>
    </source>
</evidence>
<dbReference type="EMBL" id="LAZR01000126">
    <property type="protein sequence ID" value="KKN88648.1"/>
    <property type="molecule type" value="Genomic_DNA"/>
</dbReference>
<proteinExistence type="predicted"/>
<sequence length="232" mass="25876">MTGTEMHTLLLQNLQQLGGFASKGFTESERNLHLNVGLHRYIKQRYTGNNPRKVSVEGDLKRTADLSGLVTIKDGLVSVTNTTHVANADIFTLPGYETPTPNPNKFMLYMYSQSAFHLGGGDTFKWIGNRLVAHNDLHKYIANHANDPVIEEPLVLFISGKIMIIRGPNDTVTDVELFYIEQPTAITSGSSEYVGMPEHTHEEIVELTSAILMGRTERKGYAISQEELKQTE</sequence>